<comment type="caution">
    <text evidence="1">The sequence shown here is derived from an EMBL/GenBank/DDBJ whole genome shotgun (WGS) entry which is preliminary data.</text>
</comment>
<dbReference type="Pfam" id="PF11159">
    <property type="entry name" value="DUF2939"/>
    <property type="match status" value="1"/>
</dbReference>
<dbReference type="Proteomes" id="UP000472676">
    <property type="component" value="Unassembled WGS sequence"/>
</dbReference>
<organism evidence="1 2">
    <name type="scientific">Solimonas terrae</name>
    <dbReference type="NCBI Taxonomy" id="1396819"/>
    <lineage>
        <taxon>Bacteria</taxon>
        <taxon>Pseudomonadati</taxon>
        <taxon>Pseudomonadota</taxon>
        <taxon>Gammaproteobacteria</taxon>
        <taxon>Nevskiales</taxon>
        <taxon>Nevskiaceae</taxon>
        <taxon>Solimonas</taxon>
    </lineage>
</organism>
<evidence type="ECO:0000313" key="1">
    <source>
        <dbReference type="EMBL" id="NGY04433.1"/>
    </source>
</evidence>
<evidence type="ECO:0000313" key="2">
    <source>
        <dbReference type="Proteomes" id="UP000472676"/>
    </source>
</evidence>
<sequence>MLQPRVRLLLSLGLIGLGVAVAVGASIWARPLFALQDLKVALEARDEQRVAADVDFAALKANVTAYVDQRIAEGNEGKFLGGVRTALSQPLADYKIDKLATPSGLIHLACDTQADGSVDDAPKPQGTPCHFDADLHGMHYRADGSFEVMASRPQRDDMGMILGRRDDGRWRLIGLTGSGPVAK</sequence>
<accession>A0A6M2BQT2</accession>
<dbReference type="EMBL" id="JAAMOW010000003">
    <property type="protein sequence ID" value="NGY04433.1"/>
    <property type="molecule type" value="Genomic_DNA"/>
</dbReference>
<dbReference type="AlphaFoldDB" id="A0A6M2BQT2"/>
<gene>
    <name evidence="1" type="ORF">G7Y85_06640</name>
</gene>
<dbReference type="InterPro" id="IPR021330">
    <property type="entry name" value="DUF2939"/>
</dbReference>
<keyword evidence="2" id="KW-1185">Reference proteome</keyword>
<protein>
    <submittedName>
        <fullName evidence="1">DUF2939 domain-containing protein</fullName>
    </submittedName>
</protein>
<reference evidence="1 2" key="1">
    <citation type="journal article" date="2014" name="Int. J. Syst. Evol. Microbiol.">
        <title>Solimonas terrae sp. nov., isolated from soil.</title>
        <authorList>
            <person name="Kim S.J."/>
            <person name="Moon J.Y."/>
            <person name="Weon H.Y."/>
            <person name="Ahn J.H."/>
            <person name="Chen W.M."/>
            <person name="Kwon S.W."/>
        </authorList>
    </citation>
    <scope>NUCLEOTIDE SEQUENCE [LARGE SCALE GENOMIC DNA]</scope>
    <source>
        <strain evidence="1 2">KIS83-12</strain>
    </source>
</reference>
<dbReference type="RefSeq" id="WP_166253801.1">
    <property type="nucleotide sequence ID" value="NZ_JAAMOW010000003.1"/>
</dbReference>
<name>A0A6M2BQT2_9GAMM</name>
<proteinExistence type="predicted"/>